<proteinExistence type="predicted"/>
<dbReference type="RefSeq" id="WP_176936778.1">
    <property type="nucleotide sequence ID" value="NZ_FMZW01000004.1"/>
</dbReference>
<evidence type="ECO:0000313" key="3">
    <source>
        <dbReference type="EMBL" id="SDC67743.1"/>
    </source>
</evidence>
<keyword evidence="2" id="KW-1133">Transmembrane helix</keyword>
<gene>
    <name evidence="3" type="ORF">SAMN05216337_1004145</name>
</gene>
<evidence type="ECO:0000256" key="1">
    <source>
        <dbReference type="SAM" id="MobiDB-lite"/>
    </source>
</evidence>
<organism evidence="3 4">
    <name type="scientific">Bradyrhizobium brasilense</name>
    <dbReference type="NCBI Taxonomy" id="1419277"/>
    <lineage>
        <taxon>Bacteria</taxon>
        <taxon>Pseudomonadati</taxon>
        <taxon>Pseudomonadota</taxon>
        <taxon>Alphaproteobacteria</taxon>
        <taxon>Hyphomicrobiales</taxon>
        <taxon>Nitrobacteraceae</taxon>
        <taxon>Bradyrhizobium</taxon>
    </lineage>
</organism>
<reference evidence="3 4" key="1">
    <citation type="submission" date="2016-10" db="EMBL/GenBank/DDBJ databases">
        <authorList>
            <person name="de Groot N.N."/>
        </authorList>
    </citation>
    <scope>NUCLEOTIDE SEQUENCE [LARGE SCALE GENOMIC DNA]</scope>
    <source>
        <strain evidence="3 4">R5</strain>
    </source>
</reference>
<feature type="region of interest" description="Disordered" evidence="1">
    <location>
        <begin position="1"/>
        <end position="22"/>
    </location>
</feature>
<evidence type="ECO:0000256" key="2">
    <source>
        <dbReference type="SAM" id="Phobius"/>
    </source>
</evidence>
<dbReference type="EMBL" id="FMZW01000004">
    <property type="protein sequence ID" value="SDC67743.1"/>
    <property type="molecule type" value="Genomic_DNA"/>
</dbReference>
<evidence type="ECO:0000313" key="4">
    <source>
        <dbReference type="Proteomes" id="UP000199245"/>
    </source>
</evidence>
<dbReference type="Proteomes" id="UP000199245">
    <property type="component" value="Unassembled WGS sequence"/>
</dbReference>
<dbReference type="AlphaFoldDB" id="A0A1G6NIP0"/>
<sequence length="48" mass="5134">MVREGPAEPAPANTAETTEGRQARPYGMMITSAIIALAVTVVVYVLMR</sequence>
<keyword evidence="2" id="KW-0472">Membrane</keyword>
<protein>
    <submittedName>
        <fullName evidence="3">Uncharacterized protein</fullName>
    </submittedName>
</protein>
<feature type="transmembrane region" description="Helical" evidence="2">
    <location>
        <begin position="26"/>
        <end position="47"/>
    </location>
</feature>
<name>A0A1G6NIP0_9BRAD</name>
<accession>A0A1G6NIP0</accession>
<keyword evidence="2" id="KW-0812">Transmembrane</keyword>